<protein>
    <submittedName>
        <fullName evidence="3">Cytoskeletal protein CcmA (Bactofilin family)</fullName>
    </submittedName>
</protein>
<dbReference type="Proteomes" id="UP000267187">
    <property type="component" value="Unassembled WGS sequence"/>
</dbReference>
<dbReference type="RefSeq" id="WP_121876051.1">
    <property type="nucleotide sequence ID" value="NZ_REFJ01000001.1"/>
</dbReference>
<comment type="similarity">
    <text evidence="1">Belongs to the bactofilin family.</text>
</comment>
<keyword evidence="4" id="KW-1185">Reference proteome</keyword>
<accession>A0A3M0ADY2</accession>
<dbReference type="InterPro" id="IPR007607">
    <property type="entry name" value="BacA/B"/>
</dbReference>
<proteinExistence type="inferred from homology"/>
<organism evidence="3 4">
    <name type="scientific">Umboniibacter marinipuniceus</name>
    <dbReference type="NCBI Taxonomy" id="569599"/>
    <lineage>
        <taxon>Bacteria</taxon>
        <taxon>Pseudomonadati</taxon>
        <taxon>Pseudomonadota</taxon>
        <taxon>Gammaproteobacteria</taxon>
        <taxon>Cellvibrionales</taxon>
        <taxon>Cellvibrionaceae</taxon>
        <taxon>Umboniibacter</taxon>
    </lineage>
</organism>
<sequence>MRMRKQKSASHVTLIAQGTEIKGDIEFAGAVQVEGKVKGSLRATNADTASVMIVKGAEVVGDITAPEVMINGQVRGDVYASVRVELAPDARIEGDVRYRMLEMLGGAQINGSLIHEEHQGQLPAPAAKASDEAQKDDSIAE</sequence>
<gene>
    <name evidence="3" type="ORF">DFR27_0704</name>
</gene>
<dbReference type="Pfam" id="PF04519">
    <property type="entry name" value="Bactofilin"/>
    <property type="match status" value="1"/>
</dbReference>
<reference evidence="3 4" key="1">
    <citation type="submission" date="2018-10" db="EMBL/GenBank/DDBJ databases">
        <title>Genomic Encyclopedia of Type Strains, Phase IV (KMG-IV): sequencing the most valuable type-strain genomes for metagenomic binning, comparative biology and taxonomic classification.</title>
        <authorList>
            <person name="Goeker M."/>
        </authorList>
    </citation>
    <scope>NUCLEOTIDE SEQUENCE [LARGE SCALE GENOMIC DNA]</scope>
    <source>
        <strain evidence="3 4">DSM 25080</strain>
    </source>
</reference>
<evidence type="ECO:0000256" key="2">
    <source>
        <dbReference type="SAM" id="MobiDB-lite"/>
    </source>
</evidence>
<dbReference type="EMBL" id="REFJ01000001">
    <property type="protein sequence ID" value="RMA82746.1"/>
    <property type="molecule type" value="Genomic_DNA"/>
</dbReference>
<feature type="compositionally biased region" description="Basic and acidic residues" evidence="2">
    <location>
        <begin position="129"/>
        <end position="141"/>
    </location>
</feature>
<name>A0A3M0ADY2_9GAMM</name>
<dbReference type="OrthoDB" id="5294247at2"/>
<dbReference type="AlphaFoldDB" id="A0A3M0ADY2"/>
<evidence type="ECO:0000313" key="3">
    <source>
        <dbReference type="EMBL" id="RMA82746.1"/>
    </source>
</evidence>
<dbReference type="PANTHER" id="PTHR35024">
    <property type="entry name" value="HYPOTHETICAL CYTOSOLIC PROTEIN"/>
    <property type="match status" value="1"/>
</dbReference>
<dbReference type="PANTHER" id="PTHR35024:SF4">
    <property type="entry name" value="POLYMER-FORMING CYTOSKELETAL PROTEIN"/>
    <property type="match status" value="1"/>
</dbReference>
<evidence type="ECO:0000256" key="1">
    <source>
        <dbReference type="ARBA" id="ARBA00044755"/>
    </source>
</evidence>
<feature type="region of interest" description="Disordered" evidence="2">
    <location>
        <begin position="118"/>
        <end position="141"/>
    </location>
</feature>
<evidence type="ECO:0000313" key="4">
    <source>
        <dbReference type="Proteomes" id="UP000267187"/>
    </source>
</evidence>
<comment type="caution">
    <text evidence="3">The sequence shown here is derived from an EMBL/GenBank/DDBJ whole genome shotgun (WGS) entry which is preliminary data.</text>
</comment>